<dbReference type="PATRIC" id="fig|55758.3.peg.1609"/>
<dbReference type="AlphaFoldDB" id="A0A166A4E7"/>
<dbReference type="Gene3D" id="2.10.260.10">
    <property type="match status" value="1"/>
</dbReference>
<dbReference type="RefSeq" id="WP_084266349.1">
    <property type="nucleotide sequence ID" value="NZ_LWMT01000246.1"/>
</dbReference>
<dbReference type="STRING" id="55758.MBFIL_14240"/>
<accession>A0A166A4E7</accession>
<evidence type="ECO:0000313" key="2">
    <source>
        <dbReference type="Proteomes" id="UP000077066"/>
    </source>
</evidence>
<comment type="caution">
    <text evidence="1">The sequence shown here is derived from an EMBL/GenBank/DDBJ whole genome shotgun (WGS) entry which is preliminary data.</text>
</comment>
<dbReference type="Proteomes" id="UP000077066">
    <property type="component" value="Unassembled WGS sequence"/>
</dbReference>
<dbReference type="EMBL" id="LWMT01000246">
    <property type="protein sequence ID" value="KZX11548.1"/>
    <property type="molecule type" value="Genomic_DNA"/>
</dbReference>
<keyword evidence="2" id="KW-1185">Reference proteome</keyword>
<sequence length="83" mass="9466">MIATSKMYDKYQIVIPAKIRKEIGINDIDHIVEWDVNENKEVVLNFRKKITLNDVLGAGKTIEPTNAVKLKKKVACGEKILRD</sequence>
<reference evidence="1 2" key="1">
    <citation type="submission" date="2016-04" db="EMBL/GenBank/DDBJ databases">
        <title>Genome sequence of Methanobrevibacter filiformis DSM 11501.</title>
        <authorList>
            <person name="Poehlein A."/>
            <person name="Seedorf H."/>
            <person name="Daniel R."/>
        </authorList>
    </citation>
    <scope>NUCLEOTIDE SEQUENCE [LARGE SCALE GENOMIC DNA]</scope>
    <source>
        <strain evidence="1 2">DSM 11501</strain>
    </source>
</reference>
<protein>
    <recommendedName>
        <fullName evidence="3">SpoVT-AbrB domain-containing protein</fullName>
    </recommendedName>
</protein>
<name>A0A166A4E7_9EURY</name>
<evidence type="ECO:0008006" key="3">
    <source>
        <dbReference type="Google" id="ProtNLM"/>
    </source>
</evidence>
<dbReference type="InterPro" id="IPR037914">
    <property type="entry name" value="SpoVT-AbrB_sf"/>
</dbReference>
<organism evidence="1 2">
    <name type="scientific">Methanobrevibacter filiformis</name>
    <dbReference type="NCBI Taxonomy" id="55758"/>
    <lineage>
        <taxon>Archaea</taxon>
        <taxon>Methanobacteriati</taxon>
        <taxon>Methanobacteriota</taxon>
        <taxon>Methanomada group</taxon>
        <taxon>Methanobacteria</taxon>
        <taxon>Methanobacteriales</taxon>
        <taxon>Methanobacteriaceae</taxon>
        <taxon>Methanobrevibacter</taxon>
    </lineage>
</organism>
<proteinExistence type="predicted"/>
<gene>
    <name evidence="1" type="ORF">MBFIL_14240</name>
</gene>
<dbReference type="SUPFAM" id="SSF89447">
    <property type="entry name" value="AbrB/MazE/MraZ-like"/>
    <property type="match status" value="1"/>
</dbReference>
<dbReference type="OrthoDB" id="76289at2157"/>
<evidence type="ECO:0000313" key="1">
    <source>
        <dbReference type="EMBL" id="KZX11548.1"/>
    </source>
</evidence>